<accession>A0A9Q0MGH8</accession>
<keyword evidence="2" id="KW-0472">Membrane</keyword>
<evidence type="ECO:0000256" key="1">
    <source>
        <dbReference type="SAM" id="MobiDB-lite"/>
    </source>
</evidence>
<keyword evidence="5" id="KW-1185">Reference proteome</keyword>
<evidence type="ECO:0000256" key="3">
    <source>
        <dbReference type="SAM" id="SignalP"/>
    </source>
</evidence>
<evidence type="ECO:0000256" key="2">
    <source>
        <dbReference type="SAM" id="Phobius"/>
    </source>
</evidence>
<feature type="transmembrane region" description="Helical" evidence="2">
    <location>
        <begin position="348"/>
        <end position="371"/>
    </location>
</feature>
<feature type="signal peptide" evidence="3">
    <location>
        <begin position="1"/>
        <end position="17"/>
    </location>
</feature>
<evidence type="ECO:0000313" key="4">
    <source>
        <dbReference type="EMBL" id="KAJ6225094.1"/>
    </source>
</evidence>
<feature type="chain" id="PRO_5040359879" evidence="3">
    <location>
        <begin position="18"/>
        <end position="427"/>
    </location>
</feature>
<dbReference type="EMBL" id="JAPWDV010000001">
    <property type="protein sequence ID" value="KAJ6225094.1"/>
    <property type="molecule type" value="Genomic_DNA"/>
</dbReference>
<gene>
    <name evidence="4" type="ORF">RDWZM_003639</name>
</gene>
<comment type="caution">
    <text evidence="4">The sequence shown here is derived from an EMBL/GenBank/DDBJ whole genome shotgun (WGS) entry which is preliminary data.</text>
</comment>
<dbReference type="AlphaFoldDB" id="A0A9Q0MGH8"/>
<name>A0A9Q0MGH8_BLOTA</name>
<proteinExistence type="predicted"/>
<feature type="region of interest" description="Disordered" evidence="1">
    <location>
        <begin position="394"/>
        <end position="427"/>
    </location>
</feature>
<sequence>MLKIFLLFQLVIFSINANQKKPKIELCDIGNIQVRIVGVCYQSNYLWFIVESDQVKTYMVYEFHKKDTIYETVIDSKRIKRIVPLQKMWSIDESIHPFDGGRRLLSAYGLDESQYEWKINLKMKNHSTISGGIVFIFEKDKPEIYDFSTGVTFTMETLPERSLLLPLEEELGSRIDLHLNDKKNRFRYHIIRLIRSITFEQMTTFHMAEGPSITESIDRSKDRLLLLATGKHLELLLSNQSNLFHMVQWKWLQGFIDPNNRLIYLFTDLGIYIFLQPTVQLPEMIFSERNVTNGQINRLYPFRMLRLDYDDFFVCNKSNDAPVWNRMFVFILFGIQMSDKENFQTRTYVILGLFSMHLLTAVVLIIVMIAYNTNVKLEKRSMIRSGHQSIKIGSSSTVNIRESSKTENDGQQQQQTLLQSSQSKTTN</sequence>
<keyword evidence="3" id="KW-0732">Signal</keyword>
<protein>
    <submittedName>
        <fullName evidence="4">Uncharacterized protein</fullName>
    </submittedName>
</protein>
<dbReference type="Proteomes" id="UP001142055">
    <property type="component" value="Chromosome 1"/>
</dbReference>
<organism evidence="4 5">
    <name type="scientific">Blomia tropicalis</name>
    <name type="common">Mite</name>
    <dbReference type="NCBI Taxonomy" id="40697"/>
    <lineage>
        <taxon>Eukaryota</taxon>
        <taxon>Metazoa</taxon>
        <taxon>Ecdysozoa</taxon>
        <taxon>Arthropoda</taxon>
        <taxon>Chelicerata</taxon>
        <taxon>Arachnida</taxon>
        <taxon>Acari</taxon>
        <taxon>Acariformes</taxon>
        <taxon>Sarcoptiformes</taxon>
        <taxon>Astigmata</taxon>
        <taxon>Glycyphagoidea</taxon>
        <taxon>Echimyopodidae</taxon>
        <taxon>Blomia</taxon>
    </lineage>
</organism>
<keyword evidence="2" id="KW-1133">Transmembrane helix</keyword>
<keyword evidence="2" id="KW-0812">Transmembrane</keyword>
<evidence type="ECO:0000313" key="5">
    <source>
        <dbReference type="Proteomes" id="UP001142055"/>
    </source>
</evidence>
<reference evidence="4" key="1">
    <citation type="submission" date="2022-12" db="EMBL/GenBank/DDBJ databases">
        <title>Genome assemblies of Blomia tropicalis.</title>
        <authorList>
            <person name="Cui Y."/>
        </authorList>
    </citation>
    <scope>NUCLEOTIDE SEQUENCE</scope>
    <source>
        <tissue evidence="4">Adult mites</tissue>
    </source>
</reference>
<feature type="compositionally biased region" description="Low complexity" evidence="1">
    <location>
        <begin position="411"/>
        <end position="427"/>
    </location>
</feature>